<keyword evidence="3" id="KW-1185">Reference proteome</keyword>
<keyword evidence="1 2" id="KW-0560">Oxidoreductase</keyword>
<keyword evidence="2" id="KW-0503">Monooxygenase</keyword>
<dbReference type="SUPFAM" id="SSF51905">
    <property type="entry name" value="FAD/NAD(P)-binding domain"/>
    <property type="match status" value="2"/>
</dbReference>
<dbReference type="InterPro" id="IPR036188">
    <property type="entry name" value="FAD/NAD-bd_sf"/>
</dbReference>
<sequence length="355" mass="39574">MTHYDVIVIGAGQAGLAVGYYLLKTGKSFVLLDKGSEVGHIWKSRYDSLVLFTPRFYSSLPGKPIDGDPNGYATKDEIACYLEAYANYFELPIQSGVEVTALRKSANEFELETNQGMYKANNVIVATGPFQQPLIPRLAEQANPNIVQVHTALYRNPSSLQDGPVLVVGAGNSGAQIAVELAKDREVYLSVGHRMRFMPLQLMNKSIFWWFAKIGILKADIYSAFGKLLSRQPDPIFGFELKEAIRNGTVRLKPRTERIVRDVIFFSDQTSLKVNNIVWATGFYPDYKWIQIPHSLNEEGKPLHRRGVSTISGLYFVGMPWLHRRGSALIGGVGQDAEYVVQHMQSIQITSSSPA</sequence>
<reference evidence="3" key="1">
    <citation type="journal article" date="2019" name="Int. J. Syst. Evol. Microbiol.">
        <title>The Global Catalogue of Microorganisms (GCM) 10K type strain sequencing project: providing services to taxonomists for standard genome sequencing and annotation.</title>
        <authorList>
            <consortium name="The Broad Institute Genomics Platform"/>
            <consortium name="The Broad Institute Genome Sequencing Center for Infectious Disease"/>
            <person name="Wu L."/>
            <person name="Ma J."/>
        </authorList>
    </citation>
    <scope>NUCLEOTIDE SEQUENCE [LARGE SCALE GENOMIC DNA]</scope>
    <source>
        <strain evidence="3">CGMCC 4.1641</strain>
    </source>
</reference>
<comment type="caution">
    <text evidence="2">The sequence shown here is derived from an EMBL/GenBank/DDBJ whole genome shotgun (WGS) entry which is preliminary data.</text>
</comment>
<dbReference type="PRINTS" id="PR00368">
    <property type="entry name" value="FADPNR"/>
</dbReference>
<evidence type="ECO:0000256" key="1">
    <source>
        <dbReference type="ARBA" id="ARBA00023002"/>
    </source>
</evidence>
<organism evidence="2 3">
    <name type="scientific">Cohnella boryungensis</name>
    <dbReference type="NCBI Taxonomy" id="768479"/>
    <lineage>
        <taxon>Bacteria</taxon>
        <taxon>Bacillati</taxon>
        <taxon>Bacillota</taxon>
        <taxon>Bacilli</taxon>
        <taxon>Bacillales</taxon>
        <taxon>Paenibacillaceae</taxon>
        <taxon>Cohnella</taxon>
    </lineage>
</organism>
<dbReference type="EC" id="1.14.13.-" evidence="2"/>
<evidence type="ECO:0000313" key="2">
    <source>
        <dbReference type="EMBL" id="MFC4306602.1"/>
    </source>
</evidence>
<dbReference type="EMBL" id="JBHSED010000065">
    <property type="protein sequence ID" value="MFC4306602.1"/>
    <property type="molecule type" value="Genomic_DNA"/>
</dbReference>
<dbReference type="InterPro" id="IPR050982">
    <property type="entry name" value="Auxin_biosynth/cation_transpt"/>
</dbReference>
<dbReference type="GO" id="GO:0004497">
    <property type="term" value="F:monooxygenase activity"/>
    <property type="evidence" value="ECO:0007669"/>
    <property type="project" value="UniProtKB-KW"/>
</dbReference>
<accession>A0ABV8SHZ6</accession>
<dbReference type="PRINTS" id="PR00469">
    <property type="entry name" value="PNDRDTASEII"/>
</dbReference>
<dbReference type="PANTHER" id="PTHR43539">
    <property type="entry name" value="FLAVIN-BINDING MONOOXYGENASE-LIKE PROTEIN (AFU_ORTHOLOGUE AFUA_4G09220)"/>
    <property type="match status" value="1"/>
</dbReference>
<dbReference type="PANTHER" id="PTHR43539:SF78">
    <property type="entry name" value="FLAVIN-CONTAINING MONOOXYGENASE"/>
    <property type="match status" value="1"/>
</dbReference>
<name>A0ABV8SHZ6_9BACL</name>
<proteinExistence type="predicted"/>
<gene>
    <name evidence="2" type="ORF">ACFO1S_24590</name>
</gene>
<evidence type="ECO:0000313" key="3">
    <source>
        <dbReference type="Proteomes" id="UP001595755"/>
    </source>
</evidence>
<dbReference type="Pfam" id="PF13738">
    <property type="entry name" value="Pyr_redox_3"/>
    <property type="match status" value="1"/>
</dbReference>
<dbReference type="Gene3D" id="3.50.50.60">
    <property type="entry name" value="FAD/NAD(P)-binding domain"/>
    <property type="match status" value="1"/>
</dbReference>
<dbReference type="RefSeq" id="WP_204602436.1">
    <property type="nucleotide sequence ID" value="NZ_JBHSED010000065.1"/>
</dbReference>
<dbReference type="Proteomes" id="UP001595755">
    <property type="component" value="Unassembled WGS sequence"/>
</dbReference>
<protein>
    <submittedName>
        <fullName evidence="2">Flavin-containing monooxygenase</fullName>
        <ecNumber evidence="2">1.14.13.-</ecNumber>
    </submittedName>
</protein>